<evidence type="ECO:0000313" key="5">
    <source>
        <dbReference type="EMBL" id="KAF2003016.1"/>
    </source>
</evidence>
<feature type="domain" description="Carboxylesterase type B" evidence="4">
    <location>
        <begin position="30"/>
        <end position="521"/>
    </location>
</feature>
<evidence type="ECO:0000256" key="1">
    <source>
        <dbReference type="ARBA" id="ARBA00005964"/>
    </source>
</evidence>
<gene>
    <name evidence="5" type="ORF">P154DRAFT_591870</name>
</gene>
<dbReference type="Gene3D" id="3.40.50.1820">
    <property type="entry name" value="alpha/beta hydrolase"/>
    <property type="match status" value="1"/>
</dbReference>
<keyword evidence="2 3" id="KW-0378">Hydrolase</keyword>
<dbReference type="PANTHER" id="PTHR11559">
    <property type="entry name" value="CARBOXYLESTERASE"/>
    <property type="match status" value="1"/>
</dbReference>
<dbReference type="Pfam" id="PF00135">
    <property type="entry name" value="COesterase"/>
    <property type="match status" value="1"/>
</dbReference>
<feature type="signal peptide" evidence="3">
    <location>
        <begin position="1"/>
        <end position="23"/>
    </location>
</feature>
<evidence type="ECO:0000259" key="4">
    <source>
        <dbReference type="Pfam" id="PF00135"/>
    </source>
</evidence>
<evidence type="ECO:0000256" key="2">
    <source>
        <dbReference type="ARBA" id="ARBA00022801"/>
    </source>
</evidence>
<organism evidence="5 6">
    <name type="scientific">Amniculicola lignicola CBS 123094</name>
    <dbReference type="NCBI Taxonomy" id="1392246"/>
    <lineage>
        <taxon>Eukaryota</taxon>
        <taxon>Fungi</taxon>
        <taxon>Dikarya</taxon>
        <taxon>Ascomycota</taxon>
        <taxon>Pezizomycotina</taxon>
        <taxon>Dothideomycetes</taxon>
        <taxon>Pleosporomycetidae</taxon>
        <taxon>Pleosporales</taxon>
        <taxon>Amniculicolaceae</taxon>
        <taxon>Amniculicola</taxon>
    </lineage>
</organism>
<dbReference type="AlphaFoldDB" id="A0A6A5WZQ8"/>
<dbReference type="PROSITE" id="PS00122">
    <property type="entry name" value="CARBOXYLESTERASE_B_1"/>
    <property type="match status" value="1"/>
</dbReference>
<dbReference type="InterPro" id="IPR019826">
    <property type="entry name" value="Carboxylesterase_B_AS"/>
</dbReference>
<dbReference type="InterPro" id="IPR002018">
    <property type="entry name" value="CarbesteraseB"/>
</dbReference>
<evidence type="ECO:0000313" key="6">
    <source>
        <dbReference type="Proteomes" id="UP000799779"/>
    </source>
</evidence>
<sequence length="575" mass="61937">MGIFTNFLAVYAVCSSLALRTYASKTPSLKVDLEYAVYQGFQDNSTDLNVWKGIRFAAPPIGSLRWKIPQTPLVNRTVIQATNFGPNCPQAYPAVPNARFIPGDEDCLFLNVYAPPFNGAKKLPVLVWIHGGGYGFGDGRQDMSTLINANGKKFVVVSIQYRLGAFGFLSSSEVKANGALNAGLLDMKFALEWIQKYIALFGGDAKKVTISGESAGAGAVMLLGIAKGGNFGTSLFRSGIAASPYLPPQYNYDGAIPVQRFNALVSAVGCSTSGDALGCLRGKDSMALQQANSDITISGTYATWAYLPVTDGDFITALPSTALNTQKVNGKDILVGNNANEGALFVPPILSTLDDLKAWLHLEFPTATDADVDQILEAYPSSDAPVDPMAPKFATDGLGSATAVNISQVATGQQQRANNIYAEATFVCPSYWLSNAYSTRSSSSYHYQYSVPFASHADDVTAYCGPSAPNQSPSFSLAFRQIWGNFITQSSPRISSDAAVNTWPQWERGTGQKMLNLNETGGVPYQKATQFGAPVTQFQDPGLTNDFAVVNAWNWEGRRGERCEFWRTMGSKFSI</sequence>
<protein>
    <recommendedName>
        <fullName evidence="3">Carboxylic ester hydrolase</fullName>
        <ecNumber evidence="3">3.1.1.-</ecNumber>
    </recommendedName>
</protein>
<comment type="similarity">
    <text evidence="1 3">Belongs to the type-B carboxylesterase/lipase family.</text>
</comment>
<dbReference type="PROSITE" id="PS00941">
    <property type="entry name" value="CARBOXYLESTERASE_B_2"/>
    <property type="match status" value="1"/>
</dbReference>
<reference evidence="5" key="1">
    <citation type="journal article" date="2020" name="Stud. Mycol.">
        <title>101 Dothideomycetes genomes: a test case for predicting lifestyles and emergence of pathogens.</title>
        <authorList>
            <person name="Haridas S."/>
            <person name="Albert R."/>
            <person name="Binder M."/>
            <person name="Bloem J."/>
            <person name="Labutti K."/>
            <person name="Salamov A."/>
            <person name="Andreopoulos B."/>
            <person name="Baker S."/>
            <person name="Barry K."/>
            <person name="Bills G."/>
            <person name="Bluhm B."/>
            <person name="Cannon C."/>
            <person name="Castanera R."/>
            <person name="Culley D."/>
            <person name="Daum C."/>
            <person name="Ezra D."/>
            <person name="Gonzalez J."/>
            <person name="Henrissat B."/>
            <person name="Kuo A."/>
            <person name="Liang C."/>
            <person name="Lipzen A."/>
            <person name="Lutzoni F."/>
            <person name="Magnuson J."/>
            <person name="Mondo S."/>
            <person name="Nolan M."/>
            <person name="Ohm R."/>
            <person name="Pangilinan J."/>
            <person name="Park H.-J."/>
            <person name="Ramirez L."/>
            <person name="Alfaro M."/>
            <person name="Sun H."/>
            <person name="Tritt A."/>
            <person name="Yoshinaga Y."/>
            <person name="Zwiers L.-H."/>
            <person name="Turgeon B."/>
            <person name="Goodwin S."/>
            <person name="Spatafora J."/>
            <person name="Crous P."/>
            <person name="Grigoriev I."/>
        </authorList>
    </citation>
    <scope>NUCLEOTIDE SEQUENCE</scope>
    <source>
        <strain evidence="5">CBS 123094</strain>
    </source>
</reference>
<dbReference type="Proteomes" id="UP000799779">
    <property type="component" value="Unassembled WGS sequence"/>
</dbReference>
<proteinExistence type="inferred from homology"/>
<dbReference type="OrthoDB" id="408631at2759"/>
<keyword evidence="3" id="KW-0732">Signal</keyword>
<dbReference type="GO" id="GO:0016787">
    <property type="term" value="F:hydrolase activity"/>
    <property type="evidence" value="ECO:0007669"/>
    <property type="project" value="UniProtKB-KW"/>
</dbReference>
<evidence type="ECO:0000256" key="3">
    <source>
        <dbReference type="RuleBase" id="RU361235"/>
    </source>
</evidence>
<dbReference type="SUPFAM" id="SSF53474">
    <property type="entry name" value="alpha/beta-Hydrolases"/>
    <property type="match status" value="1"/>
</dbReference>
<dbReference type="InterPro" id="IPR019819">
    <property type="entry name" value="Carboxylesterase_B_CS"/>
</dbReference>
<dbReference type="InterPro" id="IPR029058">
    <property type="entry name" value="AB_hydrolase_fold"/>
</dbReference>
<dbReference type="EC" id="3.1.1.-" evidence="3"/>
<dbReference type="InterPro" id="IPR050309">
    <property type="entry name" value="Type-B_Carboxylest/Lipase"/>
</dbReference>
<dbReference type="EMBL" id="ML977574">
    <property type="protein sequence ID" value="KAF2003016.1"/>
    <property type="molecule type" value="Genomic_DNA"/>
</dbReference>
<accession>A0A6A5WZQ8</accession>
<name>A0A6A5WZQ8_9PLEO</name>
<keyword evidence="6" id="KW-1185">Reference proteome</keyword>
<feature type="chain" id="PRO_5025718070" description="Carboxylic ester hydrolase" evidence="3">
    <location>
        <begin position="24"/>
        <end position="575"/>
    </location>
</feature>